<keyword evidence="2" id="KW-0548">Nucleotidyltransferase</keyword>
<sequence>MKILSWNIRGLGIPRTVRRLRHSLKIYNPQMVFFMETNCDYTNGIEVDSDGTRGCLCLAWRNDINITLQDFSKRHIDVIVDDNKVRNKWRYTGFYGTPYAQDRDNSWAILKILYNYGGIPWFVCRDFNEIMYDFEKKRGLPRDERRMETFSNVLEECQLMDVGYSENWFTWERGNLPETNIQERLDRKVANAEWMSMFPEVTIQHLVHSFPIIVLF</sequence>
<keyword evidence="3" id="KW-1185">Reference proteome</keyword>
<organism evidence="2 3">
    <name type="scientific">Gossypium australe</name>
    <dbReference type="NCBI Taxonomy" id="47621"/>
    <lineage>
        <taxon>Eukaryota</taxon>
        <taxon>Viridiplantae</taxon>
        <taxon>Streptophyta</taxon>
        <taxon>Embryophyta</taxon>
        <taxon>Tracheophyta</taxon>
        <taxon>Spermatophyta</taxon>
        <taxon>Magnoliopsida</taxon>
        <taxon>eudicotyledons</taxon>
        <taxon>Gunneridae</taxon>
        <taxon>Pentapetalae</taxon>
        <taxon>rosids</taxon>
        <taxon>malvids</taxon>
        <taxon>Malvales</taxon>
        <taxon>Malvaceae</taxon>
        <taxon>Malvoideae</taxon>
        <taxon>Gossypium</taxon>
    </lineage>
</organism>
<dbReference type="SUPFAM" id="SSF56219">
    <property type="entry name" value="DNase I-like"/>
    <property type="match status" value="1"/>
</dbReference>
<keyword evidence="2" id="KW-0808">Transferase</keyword>
<evidence type="ECO:0000313" key="2">
    <source>
        <dbReference type="EMBL" id="KAA3471313.1"/>
    </source>
</evidence>
<proteinExistence type="predicted"/>
<dbReference type="Proteomes" id="UP000325315">
    <property type="component" value="Unassembled WGS sequence"/>
</dbReference>
<accession>A0A5B6VQF5</accession>
<evidence type="ECO:0000259" key="1">
    <source>
        <dbReference type="Pfam" id="PF03372"/>
    </source>
</evidence>
<keyword evidence="2" id="KW-0695">RNA-directed DNA polymerase</keyword>
<evidence type="ECO:0000313" key="3">
    <source>
        <dbReference type="Proteomes" id="UP000325315"/>
    </source>
</evidence>
<gene>
    <name evidence="2" type="ORF">EPI10_016948</name>
</gene>
<reference evidence="3" key="1">
    <citation type="journal article" date="2019" name="Plant Biotechnol. J.">
        <title>Genome sequencing of the Australian wild diploid species Gossypium australe highlights disease resistance and delayed gland morphogenesis.</title>
        <authorList>
            <person name="Cai Y."/>
            <person name="Cai X."/>
            <person name="Wang Q."/>
            <person name="Wang P."/>
            <person name="Zhang Y."/>
            <person name="Cai C."/>
            <person name="Xu Y."/>
            <person name="Wang K."/>
            <person name="Zhou Z."/>
            <person name="Wang C."/>
            <person name="Geng S."/>
            <person name="Li B."/>
            <person name="Dong Q."/>
            <person name="Hou Y."/>
            <person name="Wang H."/>
            <person name="Ai P."/>
            <person name="Liu Z."/>
            <person name="Yi F."/>
            <person name="Sun M."/>
            <person name="An G."/>
            <person name="Cheng J."/>
            <person name="Zhang Y."/>
            <person name="Shi Q."/>
            <person name="Xie Y."/>
            <person name="Shi X."/>
            <person name="Chang Y."/>
            <person name="Huang F."/>
            <person name="Chen Y."/>
            <person name="Hong S."/>
            <person name="Mi L."/>
            <person name="Sun Q."/>
            <person name="Zhang L."/>
            <person name="Zhou B."/>
            <person name="Peng R."/>
            <person name="Zhang X."/>
            <person name="Liu F."/>
        </authorList>
    </citation>
    <scope>NUCLEOTIDE SEQUENCE [LARGE SCALE GENOMIC DNA]</scope>
    <source>
        <strain evidence="3">cv. PA1801</strain>
    </source>
</reference>
<dbReference type="AlphaFoldDB" id="A0A5B6VQF5"/>
<dbReference type="InterPro" id="IPR005135">
    <property type="entry name" value="Endo/exonuclease/phosphatase"/>
</dbReference>
<comment type="caution">
    <text evidence="2">The sequence shown here is derived from an EMBL/GenBank/DDBJ whole genome shotgun (WGS) entry which is preliminary data.</text>
</comment>
<protein>
    <submittedName>
        <fullName evidence="2">Reverse transcriptase</fullName>
    </submittedName>
</protein>
<dbReference type="Gene3D" id="3.60.10.10">
    <property type="entry name" value="Endonuclease/exonuclease/phosphatase"/>
    <property type="match status" value="1"/>
</dbReference>
<feature type="domain" description="Endonuclease/exonuclease/phosphatase" evidence="1">
    <location>
        <begin position="4"/>
        <end position="187"/>
    </location>
</feature>
<dbReference type="PANTHER" id="PTHR33710:SF62">
    <property type="entry name" value="DUF4283 DOMAIN PROTEIN"/>
    <property type="match status" value="1"/>
</dbReference>
<dbReference type="OrthoDB" id="1720282at2759"/>
<dbReference type="EMBL" id="SMMG02000006">
    <property type="protein sequence ID" value="KAA3471313.1"/>
    <property type="molecule type" value="Genomic_DNA"/>
</dbReference>
<name>A0A5B6VQF5_9ROSI</name>
<dbReference type="InterPro" id="IPR036691">
    <property type="entry name" value="Endo/exonu/phosph_ase_sf"/>
</dbReference>
<dbReference type="PANTHER" id="PTHR33710">
    <property type="entry name" value="BNAC02G09200D PROTEIN"/>
    <property type="match status" value="1"/>
</dbReference>
<dbReference type="Pfam" id="PF03372">
    <property type="entry name" value="Exo_endo_phos"/>
    <property type="match status" value="1"/>
</dbReference>
<dbReference type="GO" id="GO:0003964">
    <property type="term" value="F:RNA-directed DNA polymerase activity"/>
    <property type="evidence" value="ECO:0007669"/>
    <property type="project" value="UniProtKB-KW"/>
</dbReference>